<accession>A0AAV2HE79</accession>
<organism evidence="4 5">
    <name type="scientific">Lymnaea stagnalis</name>
    <name type="common">Great pond snail</name>
    <name type="synonym">Helix stagnalis</name>
    <dbReference type="NCBI Taxonomy" id="6523"/>
    <lineage>
        <taxon>Eukaryota</taxon>
        <taxon>Metazoa</taxon>
        <taxon>Spiralia</taxon>
        <taxon>Lophotrochozoa</taxon>
        <taxon>Mollusca</taxon>
        <taxon>Gastropoda</taxon>
        <taxon>Heterobranchia</taxon>
        <taxon>Euthyneura</taxon>
        <taxon>Panpulmonata</taxon>
        <taxon>Hygrophila</taxon>
        <taxon>Lymnaeoidea</taxon>
        <taxon>Lymnaeidae</taxon>
        <taxon>Lymnaea</taxon>
    </lineage>
</organism>
<dbReference type="Pfam" id="PF00059">
    <property type="entry name" value="Lectin_C"/>
    <property type="match status" value="1"/>
</dbReference>
<dbReference type="Proteomes" id="UP001497497">
    <property type="component" value="Unassembled WGS sequence"/>
</dbReference>
<evidence type="ECO:0000256" key="1">
    <source>
        <dbReference type="SAM" id="MobiDB-lite"/>
    </source>
</evidence>
<dbReference type="InterPro" id="IPR050111">
    <property type="entry name" value="C-type_lectin/snaclec_domain"/>
</dbReference>
<protein>
    <recommendedName>
        <fullName evidence="3">C-type lectin domain-containing protein</fullName>
    </recommendedName>
</protein>
<feature type="domain" description="C-type lectin" evidence="3">
    <location>
        <begin position="33"/>
        <end position="155"/>
    </location>
</feature>
<evidence type="ECO:0000313" key="4">
    <source>
        <dbReference type="EMBL" id="CAL1530353.1"/>
    </source>
</evidence>
<dbReference type="InterPro" id="IPR016187">
    <property type="entry name" value="CTDL_fold"/>
</dbReference>
<name>A0AAV2HE79_LYMST</name>
<keyword evidence="5" id="KW-1185">Reference proteome</keyword>
<evidence type="ECO:0000259" key="3">
    <source>
        <dbReference type="PROSITE" id="PS50041"/>
    </source>
</evidence>
<dbReference type="InterPro" id="IPR016186">
    <property type="entry name" value="C-type_lectin-like/link_sf"/>
</dbReference>
<dbReference type="PROSITE" id="PS50041">
    <property type="entry name" value="C_TYPE_LECTIN_2"/>
    <property type="match status" value="1"/>
</dbReference>
<dbReference type="EMBL" id="CAXITT010000068">
    <property type="protein sequence ID" value="CAL1530353.1"/>
    <property type="molecule type" value="Genomic_DNA"/>
</dbReference>
<dbReference type="SMART" id="SM00034">
    <property type="entry name" value="CLECT"/>
    <property type="match status" value="1"/>
</dbReference>
<proteinExistence type="predicted"/>
<gene>
    <name evidence="4" type="ORF">GSLYS_00004486001</name>
</gene>
<dbReference type="CDD" id="cd00037">
    <property type="entry name" value="CLECT"/>
    <property type="match status" value="1"/>
</dbReference>
<sequence length="266" mass="28673">MERKHVHFLLFFTSISLPAVISVTCRWTGSILSEGSCFLYESTPVFYSVAKSECQSKGGVLATVRSMTQMLESTVQAPDFSSVWIGANDIAVEGTWVWEDDGSTATELTGFWQYDYSQPDNYTATEDCVNIFVTSPTQKRTWDDECDTAYPFLCMEKDQITSADPAVSTSSAAHATSTTIIHASTSTATTPTIATTLTTSTRPTTSTMRPTTTSLKTTTKTTTSKTSTSTTPAKAPATTLQQSGASFTAVNALLVLSVCALKYLVI</sequence>
<evidence type="ECO:0000256" key="2">
    <source>
        <dbReference type="SAM" id="SignalP"/>
    </source>
</evidence>
<evidence type="ECO:0000313" key="5">
    <source>
        <dbReference type="Proteomes" id="UP001497497"/>
    </source>
</evidence>
<dbReference type="PANTHER" id="PTHR22803">
    <property type="entry name" value="MANNOSE, PHOSPHOLIPASE, LECTIN RECEPTOR RELATED"/>
    <property type="match status" value="1"/>
</dbReference>
<feature type="chain" id="PRO_5043729792" description="C-type lectin domain-containing protein" evidence="2">
    <location>
        <begin position="23"/>
        <end position="266"/>
    </location>
</feature>
<feature type="region of interest" description="Disordered" evidence="1">
    <location>
        <begin position="199"/>
        <end position="238"/>
    </location>
</feature>
<dbReference type="Gene3D" id="3.10.100.10">
    <property type="entry name" value="Mannose-Binding Protein A, subunit A"/>
    <property type="match status" value="1"/>
</dbReference>
<reference evidence="4 5" key="1">
    <citation type="submission" date="2024-04" db="EMBL/GenBank/DDBJ databases">
        <authorList>
            <consortium name="Genoscope - CEA"/>
            <person name="William W."/>
        </authorList>
    </citation>
    <scope>NUCLEOTIDE SEQUENCE [LARGE SCALE GENOMIC DNA]</scope>
</reference>
<comment type="caution">
    <text evidence="4">The sequence shown here is derived from an EMBL/GenBank/DDBJ whole genome shotgun (WGS) entry which is preliminary data.</text>
</comment>
<dbReference type="SUPFAM" id="SSF56436">
    <property type="entry name" value="C-type lectin-like"/>
    <property type="match status" value="1"/>
</dbReference>
<keyword evidence="2" id="KW-0732">Signal</keyword>
<feature type="signal peptide" evidence="2">
    <location>
        <begin position="1"/>
        <end position="22"/>
    </location>
</feature>
<dbReference type="AlphaFoldDB" id="A0AAV2HE79"/>
<dbReference type="InterPro" id="IPR001304">
    <property type="entry name" value="C-type_lectin-like"/>
</dbReference>